<sequence length="126" mass="14337">MSYVVRRGISTLIPPKAIGAAKDAARMERVGNFYGKLPRGRAPEVKPSGFFARYHAKHFGKNPTAKPLVHLIVAMTLLGYSIQYVTHLRMSFLSHKPLAHPFTKYLQVTTRTMPTEFSMFSIRDEW</sequence>
<dbReference type="AlphaFoldDB" id="C4JDM1"/>
<accession>C4JDM1</accession>
<protein>
    <recommendedName>
        <fullName evidence="4">Mitochondrial F1F0 ATP synthase subunit F</fullName>
    </recommendedName>
</protein>
<dbReference type="KEGG" id="ure:UREG_00730"/>
<dbReference type="EMBL" id="CH476615">
    <property type="protein sequence ID" value="EEP75883.1"/>
    <property type="molecule type" value="Genomic_DNA"/>
</dbReference>
<proteinExistence type="predicted"/>
<dbReference type="PANTHER" id="PTHR28161">
    <property type="entry name" value="ATP SYNTHASE SUBUNIT F, MITOCHONDRIAL"/>
    <property type="match status" value="1"/>
</dbReference>
<dbReference type="PANTHER" id="PTHR28161:SF1">
    <property type="entry name" value="ATP SYNTHASE SUBUNIT F, MITOCHONDRIAL"/>
    <property type="match status" value="1"/>
</dbReference>
<reference evidence="3" key="1">
    <citation type="journal article" date="2009" name="Genome Res.">
        <title>Comparative genomic analyses of the human fungal pathogens Coccidioides and their relatives.</title>
        <authorList>
            <person name="Sharpton T.J."/>
            <person name="Stajich J.E."/>
            <person name="Rounsley S.D."/>
            <person name="Gardner M.J."/>
            <person name="Wortman J.R."/>
            <person name="Jordar V.S."/>
            <person name="Maiti R."/>
            <person name="Kodira C.D."/>
            <person name="Neafsey D.E."/>
            <person name="Zeng Q."/>
            <person name="Hung C.-Y."/>
            <person name="McMahan C."/>
            <person name="Muszewska A."/>
            <person name="Grynberg M."/>
            <person name="Mandel M.A."/>
            <person name="Kellner E.M."/>
            <person name="Barker B.M."/>
            <person name="Galgiani J.N."/>
            <person name="Orbach M.J."/>
            <person name="Kirkland T.N."/>
            <person name="Cole G.T."/>
            <person name="Henn M.R."/>
            <person name="Birren B.W."/>
            <person name="Taylor J.W."/>
        </authorList>
    </citation>
    <scope>NUCLEOTIDE SEQUENCE [LARGE SCALE GENOMIC DNA]</scope>
    <source>
        <strain evidence="3">UAMH 1704</strain>
    </source>
</reference>
<dbReference type="STRING" id="336963.C4JDM1"/>
<name>C4JDM1_UNCRE</name>
<evidence type="ECO:0000256" key="1">
    <source>
        <dbReference type="SAM" id="Phobius"/>
    </source>
</evidence>
<dbReference type="FunCoup" id="C4JDM1">
    <property type="interactions" value="67"/>
</dbReference>
<dbReference type="eggNOG" id="ENOG502S739">
    <property type="taxonomic scope" value="Eukaryota"/>
</dbReference>
<dbReference type="InParanoid" id="C4JDM1"/>
<evidence type="ECO:0000313" key="3">
    <source>
        <dbReference type="Proteomes" id="UP000002058"/>
    </source>
</evidence>
<keyword evidence="1" id="KW-0472">Membrane</keyword>
<dbReference type="InterPro" id="IPR019727">
    <property type="entry name" value="ATP_synth_F0_fsu_mt_fun"/>
</dbReference>
<dbReference type="OrthoDB" id="5561579at2759"/>
<organism evidence="2 3">
    <name type="scientific">Uncinocarpus reesii (strain UAMH 1704)</name>
    <dbReference type="NCBI Taxonomy" id="336963"/>
    <lineage>
        <taxon>Eukaryota</taxon>
        <taxon>Fungi</taxon>
        <taxon>Dikarya</taxon>
        <taxon>Ascomycota</taxon>
        <taxon>Pezizomycotina</taxon>
        <taxon>Eurotiomycetes</taxon>
        <taxon>Eurotiomycetidae</taxon>
        <taxon>Onygenales</taxon>
        <taxon>Onygenaceae</taxon>
        <taxon>Uncinocarpus</taxon>
    </lineage>
</organism>
<dbReference type="VEuPathDB" id="FungiDB:UREG_00730"/>
<keyword evidence="1" id="KW-1133">Transmembrane helix</keyword>
<keyword evidence="1" id="KW-0812">Transmembrane</keyword>
<evidence type="ECO:0008006" key="4">
    <source>
        <dbReference type="Google" id="ProtNLM"/>
    </source>
</evidence>
<dbReference type="GeneID" id="8443676"/>
<dbReference type="OMA" id="MYFTAIT"/>
<evidence type="ECO:0000313" key="2">
    <source>
        <dbReference type="EMBL" id="EEP75883.1"/>
    </source>
</evidence>
<gene>
    <name evidence="2" type="ORF">UREG_00730</name>
</gene>
<feature type="transmembrane region" description="Helical" evidence="1">
    <location>
        <begin position="68"/>
        <end position="86"/>
    </location>
</feature>
<dbReference type="HOGENOM" id="CLU_152700_1_0_1"/>
<dbReference type="GO" id="GO:0046933">
    <property type="term" value="F:proton-transporting ATP synthase activity, rotational mechanism"/>
    <property type="evidence" value="ECO:0007669"/>
    <property type="project" value="TreeGrafter"/>
</dbReference>
<dbReference type="Proteomes" id="UP000002058">
    <property type="component" value="Unassembled WGS sequence"/>
</dbReference>
<dbReference type="Pfam" id="PF10791">
    <property type="entry name" value="F1F0-ATPsyn_F"/>
    <property type="match status" value="1"/>
</dbReference>
<keyword evidence="3" id="KW-1185">Reference proteome</keyword>
<dbReference type="RefSeq" id="XP_002541216.1">
    <property type="nucleotide sequence ID" value="XM_002541170.1"/>
</dbReference>